<reference evidence="1" key="1">
    <citation type="journal article" date="2023" name="Mol. Phylogenet. Evol.">
        <title>Genome-scale phylogeny and comparative genomics of the fungal order Sordariales.</title>
        <authorList>
            <person name="Hensen N."/>
            <person name="Bonometti L."/>
            <person name="Westerberg I."/>
            <person name="Brannstrom I.O."/>
            <person name="Guillou S."/>
            <person name="Cros-Aarteil S."/>
            <person name="Calhoun S."/>
            <person name="Haridas S."/>
            <person name="Kuo A."/>
            <person name="Mondo S."/>
            <person name="Pangilinan J."/>
            <person name="Riley R."/>
            <person name="LaButti K."/>
            <person name="Andreopoulos B."/>
            <person name="Lipzen A."/>
            <person name="Chen C."/>
            <person name="Yan M."/>
            <person name="Daum C."/>
            <person name="Ng V."/>
            <person name="Clum A."/>
            <person name="Steindorff A."/>
            <person name="Ohm R.A."/>
            <person name="Martin F."/>
            <person name="Silar P."/>
            <person name="Natvig D.O."/>
            <person name="Lalanne C."/>
            <person name="Gautier V."/>
            <person name="Ament-Velasquez S.L."/>
            <person name="Kruys A."/>
            <person name="Hutchinson M.I."/>
            <person name="Powell A.J."/>
            <person name="Barry K."/>
            <person name="Miller A.N."/>
            <person name="Grigoriev I.V."/>
            <person name="Debuchy R."/>
            <person name="Gladieux P."/>
            <person name="Hiltunen Thoren M."/>
            <person name="Johannesson H."/>
        </authorList>
    </citation>
    <scope>NUCLEOTIDE SEQUENCE</scope>
    <source>
        <strain evidence="1">CBS 958.72</strain>
    </source>
</reference>
<sequence>MDPTGFLQPPARGFPELSNVVRREVESLLKARDAHVTFQSSPDCLFAAIQTLLVRLLPELAERLVQGSLVYDYIDAQMAEMVFDSDLSDLGPVNLLNEKHKKLRLPDNARSFVCRLQRLAEEFSNDTLIPSQSQPVVSLPQIPPQQSNTSYSAPPLLVPPPSAPDPLIITPAAISSYSLPGVSESVGVLSDDLTTMNGEPPHDRYTSLDSLKKEPLTTGNMEFQPSSPLLELGNVAHLGHRGKGQYTCPHAYQCTKGGVNPDGTIVIFERNSVFRGHLQKHQKPYKCELPGCTNRTGFARADQLQRHQAIARHA</sequence>
<proteinExistence type="predicted"/>
<organism evidence="1 2">
    <name type="scientific">Lasiosphaeria ovina</name>
    <dbReference type="NCBI Taxonomy" id="92902"/>
    <lineage>
        <taxon>Eukaryota</taxon>
        <taxon>Fungi</taxon>
        <taxon>Dikarya</taxon>
        <taxon>Ascomycota</taxon>
        <taxon>Pezizomycotina</taxon>
        <taxon>Sordariomycetes</taxon>
        <taxon>Sordariomycetidae</taxon>
        <taxon>Sordariales</taxon>
        <taxon>Lasiosphaeriaceae</taxon>
        <taxon>Lasiosphaeria</taxon>
    </lineage>
</organism>
<evidence type="ECO:0008006" key="3">
    <source>
        <dbReference type="Google" id="ProtNLM"/>
    </source>
</evidence>
<evidence type="ECO:0000313" key="2">
    <source>
        <dbReference type="Proteomes" id="UP001287356"/>
    </source>
</evidence>
<dbReference type="Proteomes" id="UP001287356">
    <property type="component" value="Unassembled WGS sequence"/>
</dbReference>
<evidence type="ECO:0000313" key="1">
    <source>
        <dbReference type="EMBL" id="KAK3365356.1"/>
    </source>
</evidence>
<dbReference type="AlphaFoldDB" id="A0AAE0JX63"/>
<dbReference type="EMBL" id="JAULSN010000009">
    <property type="protein sequence ID" value="KAK3365356.1"/>
    <property type="molecule type" value="Genomic_DNA"/>
</dbReference>
<accession>A0AAE0JX63</accession>
<gene>
    <name evidence="1" type="ORF">B0T24DRAFT_432366</name>
</gene>
<protein>
    <recommendedName>
        <fullName evidence="3">C2H2-type domain-containing protein</fullName>
    </recommendedName>
</protein>
<reference evidence="1" key="2">
    <citation type="submission" date="2023-06" db="EMBL/GenBank/DDBJ databases">
        <authorList>
            <consortium name="Lawrence Berkeley National Laboratory"/>
            <person name="Haridas S."/>
            <person name="Hensen N."/>
            <person name="Bonometti L."/>
            <person name="Westerberg I."/>
            <person name="Brannstrom I.O."/>
            <person name="Guillou S."/>
            <person name="Cros-Aarteil S."/>
            <person name="Calhoun S."/>
            <person name="Kuo A."/>
            <person name="Mondo S."/>
            <person name="Pangilinan J."/>
            <person name="Riley R."/>
            <person name="Labutti K."/>
            <person name="Andreopoulos B."/>
            <person name="Lipzen A."/>
            <person name="Chen C."/>
            <person name="Yanf M."/>
            <person name="Daum C."/>
            <person name="Ng V."/>
            <person name="Clum A."/>
            <person name="Steindorff A."/>
            <person name="Ohm R."/>
            <person name="Martin F."/>
            <person name="Silar P."/>
            <person name="Natvig D."/>
            <person name="Lalanne C."/>
            <person name="Gautier V."/>
            <person name="Ament-Velasquez S.L."/>
            <person name="Kruys A."/>
            <person name="Hutchinson M.I."/>
            <person name="Powell A.J."/>
            <person name="Barry K."/>
            <person name="Miller A.N."/>
            <person name="Grigoriev I.V."/>
            <person name="Debuchy R."/>
            <person name="Gladieux P."/>
            <person name="Thoren M.H."/>
            <person name="Johannesson H."/>
        </authorList>
    </citation>
    <scope>NUCLEOTIDE SEQUENCE</scope>
    <source>
        <strain evidence="1">CBS 958.72</strain>
    </source>
</reference>
<dbReference type="Gene3D" id="3.30.160.60">
    <property type="entry name" value="Classic Zinc Finger"/>
    <property type="match status" value="1"/>
</dbReference>
<comment type="caution">
    <text evidence="1">The sequence shown here is derived from an EMBL/GenBank/DDBJ whole genome shotgun (WGS) entry which is preliminary data.</text>
</comment>
<name>A0AAE0JX63_9PEZI</name>
<keyword evidence="2" id="KW-1185">Reference proteome</keyword>